<proteinExistence type="predicted"/>
<accession>A0AAU8ALS2</accession>
<evidence type="ECO:0000313" key="1">
    <source>
        <dbReference type="EMBL" id="XCC95922.1"/>
    </source>
</evidence>
<dbReference type="SUPFAM" id="SSF53335">
    <property type="entry name" value="S-adenosyl-L-methionine-dependent methyltransferases"/>
    <property type="match status" value="1"/>
</dbReference>
<protein>
    <submittedName>
        <fullName evidence="1">Class I SAM-dependent methyltransferase</fullName>
        <ecNumber evidence="1">2.1.1.-</ecNumber>
    </submittedName>
</protein>
<dbReference type="InterPro" id="IPR029063">
    <property type="entry name" value="SAM-dependent_MTases_sf"/>
</dbReference>
<dbReference type="EMBL" id="CP123385">
    <property type="protein sequence ID" value="XCC95922.1"/>
    <property type="molecule type" value="Genomic_DNA"/>
</dbReference>
<dbReference type="AlphaFoldDB" id="A0AAU8ALS2"/>
<dbReference type="GO" id="GO:0008168">
    <property type="term" value="F:methyltransferase activity"/>
    <property type="evidence" value="ECO:0007669"/>
    <property type="project" value="UniProtKB-KW"/>
</dbReference>
<dbReference type="Gene3D" id="3.40.50.150">
    <property type="entry name" value="Vaccinia Virus protein VP39"/>
    <property type="match status" value="1"/>
</dbReference>
<sequence length="184" mass="20794">MVSAVEQRAQAILRRLPEVARMAEIGVLVGRLSEAVLRARPGLNLTMVDSWAPMDRQPAAYIATGDEHARHDTARVQRHRSEAERRVRPFRKRTTIFAMSSIEAATQVEDASLDLVFLDGDHSELGVLSDIEAWLPKVRAGGWIGGHDIDNDDPRYDFSGVRRAVEARFGTFEVDQNFTWWVRL</sequence>
<dbReference type="GO" id="GO:0032259">
    <property type="term" value="P:methylation"/>
    <property type="evidence" value="ECO:0007669"/>
    <property type="project" value="UniProtKB-KW"/>
</dbReference>
<keyword evidence="1" id="KW-0808">Transferase</keyword>
<dbReference type="Pfam" id="PF13578">
    <property type="entry name" value="Methyltransf_24"/>
    <property type="match status" value="1"/>
</dbReference>
<reference evidence="1" key="1">
    <citation type="submission" date="2023-02" db="EMBL/GenBank/DDBJ databases">
        <title>Description and genomic characterization of Salipiger bruguierae sp. nov., isolated from the sediment of mangrove plant Bruguiera sexangula.</title>
        <authorList>
            <person name="Long M."/>
        </authorList>
    </citation>
    <scope>NUCLEOTIDE SEQUENCE</scope>
    <source>
        <strain evidence="1">H15</strain>
    </source>
</reference>
<dbReference type="RefSeq" id="WP_353474789.1">
    <property type="nucleotide sequence ID" value="NZ_CP123385.1"/>
</dbReference>
<name>A0AAU8ALS2_9RHOB</name>
<organism evidence="1">
    <name type="scientific">Alloyangia sp. H15</name>
    <dbReference type="NCBI Taxonomy" id="3029062"/>
    <lineage>
        <taxon>Bacteria</taxon>
        <taxon>Pseudomonadati</taxon>
        <taxon>Pseudomonadota</taxon>
        <taxon>Alphaproteobacteria</taxon>
        <taxon>Rhodobacterales</taxon>
        <taxon>Roseobacteraceae</taxon>
        <taxon>Alloyangia</taxon>
    </lineage>
</organism>
<keyword evidence="1" id="KW-0489">Methyltransferase</keyword>
<dbReference type="EC" id="2.1.1.-" evidence="1"/>
<gene>
    <name evidence="1" type="ORF">PVT71_14565</name>
</gene>